<evidence type="ECO:0000256" key="2">
    <source>
        <dbReference type="RuleBase" id="RU003616"/>
    </source>
</evidence>
<dbReference type="EnsemblMetazoa" id="HelroT191122">
    <property type="protein sequence ID" value="HelroP191122"/>
    <property type="gene ID" value="HelroG191122"/>
</dbReference>
<sequence length="335" mass="36877">MADQQMQQRSSSELLTSEKEQLEREQSKQQINEEQFNRKEQQITQQLITTQQQHEQKLIEQQQQLTQQQQRQEQKQVSTTTSSTMSPSGAKTVKTSKKTVTSKKTTSKTTKSTKSSTSSSSSSSMTSATPERHQEPISTITSTSSSSSSQSATSRQVVIHSSGETYSQHRAHYSRTGEISQQVKSDLDPSQQIFQILLPTTPENAAATVIHLRPENLTSAGNDGGKEQTAILNFNMSEFESQSIDVRTDGNKVEVHATKKHVNPDGEERKEEFSRIYELPTGDDLDPATLQTSLYQDGVLTIELPIRVDITGPNGNVTGDGSGLSGGSLTITEVK</sequence>
<dbReference type="InterPro" id="IPR002068">
    <property type="entry name" value="A-crystallin/Hsp20_dom"/>
</dbReference>
<feature type="region of interest" description="Disordered" evidence="3">
    <location>
        <begin position="1"/>
        <end position="185"/>
    </location>
</feature>
<dbReference type="GO" id="GO:0009408">
    <property type="term" value="P:response to heat"/>
    <property type="evidence" value="ECO:0000318"/>
    <property type="project" value="GO_Central"/>
</dbReference>
<feature type="compositionally biased region" description="Low complexity" evidence="3">
    <location>
        <begin position="42"/>
        <end position="93"/>
    </location>
</feature>
<organism evidence="6 7">
    <name type="scientific">Helobdella robusta</name>
    <name type="common">Californian leech</name>
    <dbReference type="NCBI Taxonomy" id="6412"/>
    <lineage>
        <taxon>Eukaryota</taxon>
        <taxon>Metazoa</taxon>
        <taxon>Spiralia</taxon>
        <taxon>Lophotrochozoa</taxon>
        <taxon>Annelida</taxon>
        <taxon>Clitellata</taxon>
        <taxon>Hirudinea</taxon>
        <taxon>Rhynchobdellida</taxon>
        <taxon>Glossiphoniidae</taxon>
        <taxon>Helobdella</taxon>
    </lineage>
</organism>
<evidence type="ECO:0000256" key="1">
    <source>
        <dbReference type="PROSITE-ProRule" id="PRU00285"/>
    </source>
</evidence>
<protein>
    <recommendedName>
        <fullName evidence="4">SHSP domain-containing protein</fullName>
    </recommendedName>
</protein>
<comment type="similarity">
    <text evidence="1 2">Belongs to the small heat shock protein (HSP20) family.</text>
</comment>
<gene>
    <name evidence="6" type="primary">20211819</name>
    <name evidence="5" type="ORF">HELRODRAFT_191122</name>
</gene>
<feature type="compositionally biased region" description="Basic and acidic residues" evidence="3">
    <location>
        <begin position="16"/>
        <end position="27"/>
    </location>
</feature>
<dbReference type="PANTHER" id="PTHR45640">
    <property type="entry name" value="HEAT SHOCK PROTEIN HSP-12.2-RELATED"/>
    <property type="match status" value="1"/>
</dbReference>
<reference evidence="5 7" key="2">
    <citation type="journal article" date="2013" name="Nature">
        <title>Insights into bilaterian evolution from three spiralian genomes.</title>
        <authorList>
            <person name="Simakov O."/>
            <person name="Marletaz F."/>
            <person name="Cho S.J."/>
            <person name="Edsinger-Gonzales E."/>
            <person name="Havlak P."/>
            <person name="Hellsten U."/>
            <person name="Kuo D.H."/>
            <person name="Larsson T."/>
            <person name="Lv J."/>
            <person name="Arendt D."/>
            <person name="Savage R."/>
            <person name="Osoegawa K."/>
            <person name="de Jong P."/>
            <person name="Grimwood J."/>
            <person name="Chapman J.A."/>
            <person name="Shapiro H."/>
            <person name="Aerts A."/>
            <person name="Otillar R.P."/>
            <person name="Terry A.Y."/>
            <person name="Boore J.L."/>
            <person name="Grigoriev I.V."/>
            <person name="Lindberg D.R."/>
            <person name="Seaver E.C."/>
            <person name="Weisblat D.A."/>
            <person name="Putnam N.H."/>
            <person name="Rokhsar D.S."/>
        </authorList>
    </citation>
    <scope>NUCLEOTIDE SEQUENCE</scope>
</reference>
<dbReference type="RefSeq" id="XP_009014664.1">
    <property type="nucleotide sequence ID" value="XM_009016416.1"/>
</dbReference>
<dbReference type="CDD" id="cd06526">
    <property type="entry name" value="metazoan_ACD"/>
    <property type="match status" value="1"/>
</dbReference>
<evidence type="ECO:0000259" key="4">
    <source>
        <dbReference type="PROSITE" id="PS01031"/>
    </source>
</evidence>
<keyword evidence="7" id="KW-1185">Reference proteome</keyword>
<feature type="compositionally biased region" description="Low complexity" evidence="3">
    <location>
        <begin position="102"/>
        <end position="127"/>
    </location>
</feature>
<dbReference type="InterPro" id="IPR008978">
    <property type="entry name" value="HSP20-like_chaperone"/>
</dbReference>
<evidence type="ECO:0000313" key="6">
    <source>
        <dbReference type="EnsemblMetazoa" id="HelroP191122"/>
    </source>
</evidence>
<dbReference type="GO" id="GO:0005737">
    <property type="term" value="C:cytoplasm"/>
    <property type="evidence" value="ECO:0000318"/>
    <property type="project" value="GO_Central"/>
</dbReference>
<dbReference type="EMBL" id="KB096222">
    <property type="protein sequence ID" value="ESO07286.1"/>
    <property type="molecule type" value="Genomic_DNA"/>
</dbReference>
<dbReference type="PANTHER" id="PTHR45640:SF26">
    <property type="entry name" value="RE23625P"/>
    <property type="match status" value="1"/>
</dbReference>
<dbReference type="InParanoid" id="T1FSM2"/>
<dbReference type="AlphaFoldDB" id="T1FSM2"/>
<dbReference type="PROSITE" id="PS01031">
    <property type="entry name" value="SHSP"/>
    <property type="match status" value="1"/>
</dbReference>
<dbReference type="GeneID" id="20211819"/>
<proteinExistence type="inferred from homology"/>
<feature type="compositionally biased region" description="Polar residues" evidence="3">
    <location>
        <begin position="1"/>
        <end position="15"/>
    </location>
</feature>
<feature type="domain" description="SHSP" evidence="4">
    <location>
        <begin position="211"/>
        <end position="322"/>
    </location>
</feature>
<name>T1FSM2_HELRO</name>
<dbReference type="CTD" id="20211819"/>
<dbReference type="Proteomes" id="UP000015101">
    <property type="component" value="Unassembled WGS sequence"/>
</dbReference>
<dbReference type="HOGENOM" id="CLU_829706_0_0_1"/>
<dbReference type="Gene3D" id="2.60.40.790">
    <property type="match status" value="1"/>
</dbReference>
<accession>T1FSM2</accession>
<reference evidence="6" key="3">
    <citation type="submission" date="2015-06" db="UniProtKB">
        <authorList>
            <consortium name="EnsemblMetazoa"/>
        </authorList>
    </citation>
    <scope>IDENTIFICATION</scope>
</reference>
<dbReference type="SUPFAM" id="SSF49764">
    <property type="entry name" value="HSP20-like chaperones"/>
    <property type="match status" value="1"/>
</dbReference>
<dbReference type="STRING" id="6412.T1FSM2"/>
<dbReference type="OrthoDB" id="10060792at2759"/>
<dbReference type="GO" id="GO:0042026">
    <property type="term" value="P:protein refolding"/>
    <property type="evidence" value="ECO:0000318"/>
    <property type="project" value="GO_Central"/>
</dbReference>
<dbReference type="GO" id="GO:0051082">
    <property type="term" value="F:unfolded protein binding"/>
    <property type="evidence" value="ECO:0000318"/>
    <property type="project" value="GO_Central"/>
</dbReference>
<reference evidence="7" key="1">
    <citation type="submission" date="2012-12" db="EMBL/GenBank/DDBJ databases">
        <authorList>
            <person name="Hellsten U."/>
            <person name="Grimwood J."/>
            <person name="Chapman J.A."/>
            <person name="Shapiro H."/>
            <person name="Aerts A."/>
            <person name="Otillar R.P."/>
            <person name="Terry A.Y."/>
            <person name="Boore J.L."/>
            <person name="Simakov O."/>
            <person name="Marletaz F."/>
            <person name="Cho S.-J."/>
            <person name="Edsinger-Gonzales E."/>
            <person name="Havlak P."/>
            <person name="Kuo D.-H."/>
            <person name="Larsson T."/>
            <person name="Lv J."/>
            <person name="Arendt D."/>
            <person name="Savage R."/>
            <person name="Osoegawa K."/>
            <person name="de Jong P."/>
            <person name="Lindberg D.R."/>
            <person name="Seaver E.C."/>
            <person name="Weisblat D.A."/>
            <person name="Putnam N.H."/>
            <person name="Grigoriev I.V."/>
            <person name="Rokhsar D.S."/>
        </authorList>
    </citation>
    <scope>NUCLEOTIDE SEQUENCE</scope>
</reference>
<evidence type="ECO:0000256" key="3">
    <source>
        <dbReference type="SAM" id="MobiDB-lite"/>
    </source>
</evidence>
<dbReference type="Pfam" id="PF00011">
    <property type="entry name" value="HSP20"/>
    <property type="match status" value="1"/>
</dbReference>
<dbReference type="GO" id="GO:0005634">
    <property type="term" value="C:nucleus"/>
    <property type="evidence" value="ECO:0000318"/>
    <property type="project" value="GO_Central"/>
</dbReference>
<evidence type="ECO:0000313" key="5">
    <source>
        <dbReference type="EMBL" id="ESO07286.1"/>
    </source>
</evidence>
<dbReference type="InterPro" id="IPR001436">
    <property type="entry name" value="Alpha-crystallin/sHSP_animal"/>
</dbReference>
<feature type="compositionally biased region" description="Low complexity" evidence="3">
    <location>
        <begin position="138"/>
        <end position="154"/>
    </location>
</feature>
<evidence type="ECO:0000313" key="7">
    <source>
        <dbReference type="Proteomes" id="UP000015101"/>
    </source>
</evidence>
<dbReference type="KEGG" id="hro:HELRODRAFT_191122"/>
<dbReference type="EMBL" id="AMQM01003615">
    <property type="status" value="NOT_ANNOTATED_CDS"/>
    <property type="molecule type" value="Genomic_DNA"/>
</dbReference>